<evidence type="ECO:0000313" key="3">
    <source>
        <dbReference type="Proteomes" id="UP001233172"/>
    </source>
</evidence>
<sequence>MTQEVRIYVNEQQAIVLSDLASAADLYIAARQDTKTKTEGGKPKANEISLAQPTPHNKNQRNQAHVPSNQLNRPPHHSRHNGSYHPSHRDSHNIRDDRRTRQQQFPHVVSALTTI</sequence>
<keyword evidence="3" id="KW-1185">Reference proteome</keyword>
<proteinExistence type="predicted"/>
<comment type="caution">
    <text evidence="2">The sequence shown here is derived from an EMBL/GenBank/DDBJ whole genome shotgun (WGS) entry which is preliminary data.</text>
</comment>
<feature type="region of interest" description="Disordered" evidence="1">
    <location>
        <begin position="33"/>
        <end position="115"/>
    </location>
</feature>
<evidence type="ECO:0000313" key="2">
    <source>
        <dbReference type="EMBL" id="KAK0063577.1"/>
    </source>
</evidence>
<reference evidence="2" key="2">
    <citation type="submission" date="2023-04" db="EMBL/GenBank/DDBJ databases">
        <authorList>
            <person name="Bu L."/>
            <person name="Lu L."/>
            <person name="Laidemitt M.R."/>
            <person name="Zhang S.M."/>
            <person name="Mutuku M."/>
            <person name="Mkoji G."/>
            <person name="Steinauer M."/>
            <person name="Loker E.S."/>
        </authorList>
    </citation>
    <scope>NUCLEOTIDE SEQUENCE</scope>
    <source>
        <strain evidence="2">KasaAsao</strain>
        <tissue evidence="2">Whole Snail</tissue>
    </source>
</reference>
<accession>A0AAD8C0P7</accession>
<protein>
    <submittedName>
        <fullName evidence="2">Uncharacterized protein</fullName>
    </submittedName>
</protein>
<feature type="compositionally biased region" description="Polar residues" evidence="1">
    <location>
        <begin position="49"/>
        <end position="72"/>
    </location>
</feature>
<feature type="compositionally biased region" description="Basic and acidic residues" evidence="1">
    <location>
        <begin position="33"/>
        <end position="45"/>
    </location>
</feature>
<reference evidence="2" key="1">
    <citation type="journal article" date="2023" name="PLoS Negl. Trop. Dis.">
        <title>A genome sequence for Biomphalaria pfeifferi, the major vector snail for the human-infecting parasite Schistosoma mansoni.</title>
        <authorList>
            <person name="Bu L."/>
            <person name="Lu L."/>
            <person name="Laidemitt M.R."/>
            <person name="Zhang S.M."/>
            <person name="Mutuku M."/>
            <person name="Mkoji G."/>
            <person name="Steinauer M."/>
            <person name="Loker E.S."/>
        </authorList>
    </citation>
    <scope>NUCLEOTIDE SEQUENCE</scope>
    <source>
        <strain evidence="2">KasaAsao</strain>
    </source>
</reference>
<organism evidence="2 3">
    <name type="scientific">Biomphalaria pfeifferi</name>
    <name type="common">Bloodfluke planorb</name>
    <name type="synonym">Freshwater snail</name>
    <dbReference type="NCBI Taxonomy" id="112525"/>
    <lineage>
        <taxon>Eukaryota</taxon>
        <taxon>Metazoa</taxon>
        <taxon>Spiralia</taxon>
        <taxon>Lophotrochozoa</taxon>
        <taxon>Mollusca</taxon>
        <taxon>Gastropoda</taxon>
        <taxon>Heterobranchia</taxon>
        <taxon>Euthyneura</taxon>
        <taxon>Panpulmonata</taxon>
        <taxon>Hygrophila</taxon>
        <taxon>Lymnaeoidea</taxon>
        <taxon>Planorbidae</taxon>
        <taxon>Biomphalaria</taxon>
    </lineage>
</organism>
<dbReference type="Proteomes" id="UP001233172">
    <property type="component" value="Unassembled WGS sequence"/>
</dbReference>
<gene>
    <name evidence="2" type="ORF">Bpfe_007218</name>
</gene>
<feature type="compositionally biased region" description="Basic and acidic residues" evidence="1">
    <location>
        <begin position="87"/>
        <end position="100"/>
    </location>
</feature>
<evidence type="ECO:0000256" key="1">
    <source>
        <dbReference type="SAM" id="MobiDB-lite"/>
    </source>
</evidence>
<name>A0AAD8C0P7_BIOPF</name>
<dbReference type="AlphaFoldDB" id="A0AAD8C0P7"/>
<dbReference type="EMBL" id="JASAOG010000021">
    <property type="protein sequence ID" value="KAK0063577.1"/>
    <property type="molecule type" value="Genomic_DNA"/>
</dbReference>